<dbReference type="GO" id="GO:0019901">
    <property type="term" value="F:protein kinase binding"/>
    <property type="evidence" value="ECO:0007669"/>
    <property type="project" value="InterPro"/>
</dbReference>
<dbReference type="PIRSF" id="PIRSF028934">
    <property type="entry name" value="Cyclin_CG14939"/>
    <property type="match status" value="1"/>
</dbReference>
<dbReference type="Proteomes" id="UP000013456">
    <property type="component" value="Chromosome 19"/>
</dbReference>
<organism evidence="4">
    <name type="scientific">Macaca mulatta</name>
    <name type="common">Rhesus macaque</name>
    <dbReference type="NCBI Taxonomy" id="9544"/>
    <lineage>
        <taxon>Eukaryota</taxon>
        <taxon>Metazoa</taxon>
        <taxon>Chordata</taxon>
        <taxon>Craniata</taxon>
        <taxon>Vertebrata</taxon>
        <taxon>Euteleostomi</taxon>
        <taxon>Mammalia</taxon>
        <taxon>Eutheria</taxon>
        <taxon>Euarchontoglires</taxon>
        <taxon>Primates</taxon>
        <taxon>Haplorrhini</taxon>
        <taxon>Catarrhini</taxon>
        <taxon>Cercopithecidae</taxon>
        <taxon>Cercopithecinae</taxon>
        <taxon>Macaca</taxon>
    </lineage>
</organism>
<dbReference type="InterPro" id="IPR012399">
    <property type="entry name" value="Cyclin_Y"/>
</dbReference>
<dbReference type="Pfam" id="PF08613">
    <property type="entry name" value="Cyclin"/>
    <property type="match status" value="1"/>
</dbReference>
<dbReference type="EMBL" id="CM001271">
    <property type="protein sequence ID" value="EHH29868.1"/>
    <property type="molecule type" value="Genomic_DNA"/>
</dbReference>
<gene>
    <name evidence="4" type="ORF">EGK_10402</name>
</gene>
<reference evidence="4" key="1">
    <citation type="journal article" date="2011" name="Nat. Biotechnol.">
        <title>Genome sequencing and comparison of two nonhuman primate animal models, the cynomolgus and Chinese rhesus macaques.</title>
        <authorList>
            <person name="Yan G."/>
            <person name="Zhang G."/>
            <person name="Fang X."/>
            <person name="Zhang Y."/>
            <person name="Li C."/>
            <person name="Ling F."/>
            <person name="Cooper D.N."/>
            <person name="Li Q."/>
            <person name="Li Y."/>
            <person name="van Gool A.J."/>
            <person name="Du H."/>
            <person name="Chen J."/>
            <person name="Chen R."/>
            <person name="Zhang P."/>
            <person name="Huang Z."/>
            <person name="Thompson J.R."/>
            <person name="Meng Y."/>
            <person name="Bai Y."/>
            <person name="Wang J."/>
            <person name="Zhuo M."/>
            <person name="Wang T."/>
            <person name="Huang Y."/>
            <person name="Wei L."/>
            <person name="Li J."/>
            <person name="Wang Z."/>
            <person name="Hu H."/>
            <person name="Yang P."/>
            <person name="Le L."/>
            <person name="Stenson P.D."/>
            <person name="Li B."/>
            <person name="Liu X."/>
            <person name="Ball E.V."/>
            <person name="An N."/>
            <person name="Huang Q."/>
            <person name="Zhang Y."/>
            <person name="Fan W."/>
            <person name="Zhang X."/>
            <person name="Li Y."/>
            <person name="Wang W."/>
            <person name="Katze M.G."/>
            <person name="Su B."/>
            <person name="Nielsen R."/>
            <person name="Yang H."/>
            <person name="Wang J."/>
            <person name="Wang X."/>
            <person name="Wang J."/>
        </authorList>
    </citation>
    <scope>NUCLEOTIDE SEQUENCE [LARGE SCALE GENOMIC DNA]</scope>
    <source>
        <strain evidence="4">CR-5</strain>
    </source>
</reference>
<evidence type="ECO:0000256" key="2">
    <source>
        <dbReference type="ARBA" id="ARBA00023127"/>
    </source>
</evidence>
<dbReference type="Gene3D" id="1.10.472.10">
    <property type="entry name" value="Cyclin-like"/>
    <property type="match status" value="1"/>
</dbReference>
<dbReference type="SUPFAM" id="SSF47954">
    <property type="entry name" value="Cyclin-like"/>
    <property type="match status" value="1"/>
</dbReference>
<protein>
    <recommendedName>
        <fullName evidence="3">Cyclin-Y-like protein 2</fullName>
    </recommendedName>
</protein>
<dbReference type="InterPro" id="IPR013922">
    <property type="entry name" value="Cyclin_PHO80-like"/>
</dbReference>
<comment type="similarity">
    <text evidence="1">Belongs to the cyclin family. Cyclin Y subfamily.</text>
</comment>
<proteinExistence type="inferred from homology"/>
<evidence type="ECO:0000256" key="3">
    <source>
        <dbReference type="ARBA" id="ARBA00070704"/>
    </source>
</evidence>
<evidence type="ECO:0000256" key="1">
    <source>
        <dbReference type="ARBA" id="ARBA00005463"/>
    </source>
</evidence>
<name>G7NLE3_MACMU</name>
<dbReference type="AlphaFoldDB" id="G7NLE3"/>
<dbReference type="CDD" id="cd20540">
    <property type="entry name" value="CYCLIN_CCNY_like"/>
    <property type="match status" value="1"/>
</dbReference>
<dbReference type="PANTHER" id="PTHR14248">
    <property type="entry name" value="CYCLIN Y, ISOFORM A"/>
    <property type="match status" value="1"/>
</dbReference>
<evidence type="ECO:0000313" key="4">
    <source>
        <dbReference type="EMBL" id="EHH29868.1"/>
    </source>
</evidence>
<dbReference type="FunFam" id="1.10.472.10:FF:000123">
    <property type="entry name" value="Cyclin-Y-like protein 2"/>
    <property type="match status" value="1"/>
</dbReference>
<sequence>MGNTLNCCVCPKWGWHRSRVWPCESEICEAATGNTAPVAPVPAAVESTEFAFEAVESFHVHHIHDREMPEVDRALEPNPSDDPRASTIFLQKYQIDVQEKRKSRCTNHLSAKPLTTKYSSCSTIYLDDSTVSQPHFTTTIKSVALAIYYHMKKRDADKSLDIFDEQLHPLARGKMPKEYFECVPKHKFIYRFVHVLFKATNLTAEFAIVTLIYTERLLSYAEIDLCPTNWKRIVIGAILLTSKVWKDVTIWNREYCKLFVNASIEDINELERQFLQLIDYNIKVSGSVYAKYYFDLRSLAKDNSLHLPFYLLNKERAQKLQAVSKVEDTKIFYSATMRSQKRRENITSLAQQLEKSVF</sequence>
<dbReference type="InterPro" id="IPR036915">
    <property type="entry name" value="Cyclin-like_sf"/>
</dbReference>
<keyword evidence="2" id="KW-0195">Cyclin</keyword>
<accession>G7NLE3</accession>
<feature type="non-terminal residue" evidence="4">
    <location>
        <position position="358"/>
    </location>
</feature>